<dbReference type="AlphaFoldDB" id="A0A853I380"/>
<comment type="caution">
    <text evidence="2">The sequence shown here is derived from an EMBL/GenBank/DDBJ whole genome shotgun (WGS) entry which is preliminary data.</text>
</comment>
<accession>A0A853I380</accession>
<keyword evidence="1" id="KW-0472">Membrane</keyword>
<evidence type="ECO:0000313" key="2">
    <source>
        <dbReference type="EMBL" id="NYZ67853.1"/>
    </source>
</evidence>
<name>A0A853I380_9GAMM</name>
<protein>
    <submittedName>
        <fullName evidence="2">Uncharacterized protein</fullName>
    </submittedName>
</protein>
<keyword evidence="1" id="KW-1133">Transmembrane helix</keyword>
<sequence>MLHPNSNTYILEIRHRDRPDQSPIAHLLVEREEKYRYSQDNEIMDAVIKLRYQRLGPHRPGLESKGYFCGCYSKRYNRASLTASLPFESGGVFLDLSGLHGQRIGTYLLNTIVEWLQQWPDASVNTIELVEGQGHGSNKLRRNRLYEQFGIEFDFTSSKQQAGHSRPIHVGQLTPVTAWKANITERSLTDYMREILAEKQHLSEEFGYTDRLLKSYKVRYRQAEARPLWFAVKTLYRRHRDLLWSSSFFAVIAAVLWVKWKSLG</sequence>
<gene>
    <name evidence="2" type="ORF">H0A36_17705</name>
</gene>
<dbReference type="EMBL" id="JACCKB010000030">
    <property type="protein sequence ID" value="NYZ67853.1"/>
    <property type="molecule type" value="Genomic_DNA"/>
</dbReference>
<proteinExistence type="predicted"/>
<organism evidence="2 3">
    <name type="scientific">Spartinivicinus marinus</name>
    <dbReference type="NCBI Taxonomy" id="2994442"/>
    <lineage>
        <taxon>Bacteria</taxon>
        <taxon>Pseudomonadati</taxon>
        <taxon>Pseudomonadota</taxon>
        <taxon>Gammaproteobacteria</taxon>
        <taxon>Oceanospirillales</taxon>
        <taxon>Zooshikellaceae</taxon>
        <taxon>Spartinivicinus</taxon>
    </lineage>
</organism>
<evidence type="ECO:0000313" key="3">
    <source>
        <dbReference type="Proteomes" id="UP000569732"/>
    </source>
</evidence>
<reference evidence="2 3" key="1">
    <citation type="submission" date="2020-07" db="EMBL/GenBank/DDBJ databases">
        <title>Endozoicomonas sp. nov., isolated from sediment.</title>
        <authorList>
            <person name="Gu T."/>
        </authorList>
    </citation>
    <scope>NUCLEOTIDE SEQUENCE [LARGE SCALE GENOMIC DNA]</scope>
    <source>
        <strain evidence="2 3">SM1973</strain>
    </source>
</reference>
<feature type="transmembrane region" description="Helical" evidence="1">
    <location>
        <begin position="242"/>
        <end position="260"/>
    </location>
</feature>
<evidence type="ECO:0000256" key="1">
    <source>
        <dbReference type="SAM" id="Phobius"/>
    </source>
</evidence>
<keyword evidence="1" id="KW-0812">Transmembrane</keyword>
<dbReference type="Proteomes" id="UP000569732">
    <property type="component" value="Unassembled WGS sequence"/>
</dbReference>
<dbReference type="RefSeq" id="WP_180569875.1">
    <property type="nucleotide sequence ID" value="NZ_JACCKB010000030.1"/>
</dbReference>
<keyword evidence="3" id="KW-1185">Reference proteome</keyword>